<organism evidence="2">
    <name type="scientific">marine sediment metagenome</name>
    <dbReference type="NCBI Taxonomy" id="412755"/>
    <lineage>
        <taxon>unclassified sequences</taxon>
        <taxon>metagenomes</taxon>
        <taxon>ecological metagenomes</taxon>
    </lineage>
</organism>
<name>A0A0F9JEJ1_9ZZZZ</name>
<reference evidence="2" key="1">
    <citation type="journal article" date="2015" name="Nature">
        <title>Complex archaea that bridge the gap between prokaryotes and eukaryotes.</title>
        <authorList>
            <person name="Spang A."/>
            <person name="Saw J.H."/>
            <person name="Jorgensen S.L."/>
            <person name="Zaremba-Niedzwiedzka K."/>
            <person name="Martijn J."/>
            <person name="Lind A.E."/>
            <person name="van Eijk R."/>
            <person name="Schleper C."/>
            <person name="Guy L."/>
            <person name="Ettema T.J."/>
        </authorList>
    </citation>
    <scope>NUCLEOTIDE SEQUENCE</scope>
</reference>
<dbReference type="EMBL" id="LAZR01010207">
    <property type="protein sequence ID" value="KKM68224.1"/>
    <property type="molecule type" value="Genomic_DNA"/>
</dbReference>
<evidence type="ECO:0000259" key="1">
    <source>
        <dbReference type="SMART" id="SM00421"/>
    </source>
</evidence>
<protein>
    <recommendedName>
        <fullName evidence="1">HTH luxR-type domain-containing protein</fullName>
    </recommendedName>
</protein>
<accession>A0A0F9JEJ1</accession>
<dbReference type="SUPFAM" id="SSF46894">
    <property type="entry name" value="C-terminal effector domain of the bipartite response regulators"/>
    <property type="match status" value="1"/>
</dbReference>
<evidence type="ECO:0000313" key="2">
    <source>
        <dbReference type="EMBL" id="KKM68224.1"/>
    </source>
</evidence>
<dbReference type="InterPro" id="IPR000792">
    <property type="entry name" value="Tscrpt_reg_LuxR_C"/>
</dbReference>
<dbReference type="AlphaFoldDB" id="A0A0F9JEJ1"/>
<dbReference type="Pfam" id="PF00196">
    <property type="entry name" value="GerE"/>
    <property type="match status" value="1"/>
</dbReference>
<dbReference type="SMART" id="SM00421">
    <property type="entry name" value="HTH_LUXR"/>
    <property type="match status" value="1"/>
</dbReference>
<gene>
    <name evidence="2" type="ORF">LCGC14_1463020</name>
</gene>
<proteinExistence type="predicted"/>
<comment type="caution">
    <text evidence="2">The sequence shown here is derived from an EMBL/GenBank/DDBJ whole genome shotgun (WGS) entry which is preliminary data.</text>
</comment>
<dbReference type="InterPro" id="IPR036388">
    <property type="entry name" value="WH-like_DNA-bd_sf"/>
</dbReference>
<feature type="domain" description="HTH luxR-type" evidence="1">
    <location>
        <begin position="8"/>
        <end position="65"/>
    </location>
</feature>
<dbReference type="Gene3D" id="1.10.10.10">
    <property type="entry name" value="Winged helix-like DNA-binding domain superfamily/Winged helix DNA-binding domain"/>
    <property type="match status" value="1"/>
</dbReference>
<sequence length="82" mass="8999">MTMRVELSQPLTPAEVQAAQYLAQGLTYAQIADVLGVSMRTAKYHIVNAGKKIPGDLPLQLRVIAWYRGGEVWLMPEDGNSA</sequence>
<dbReference type="GO" id="GO:0003677">
    <property type="term" value="F:DNA binding"/>
    <property type="evidence" value="ECO:0007669"/>
    <property type="project" value="InterPro"/>
</dbReference>
<dbReference type="PRINTS" id="PR00038">
    <property type="entry name" value="HTHLUXR"/>
</dbReference>
<dbReference type="GO" id="GO:0006355">
    <property type="term" value="P:regulation of DNA-templated transcription"/>
    <property type="evidence" value="ECO:0007669"/>
    <property type="project" value="InterPro"/>
</dbReference>
<dbReference type="InterPro" id="IPR016032">
    <property type="entry name" value="Sig_transdc_resp-reg_C-effctor"/>
</dbReference>